<protein>
    <recommendedName>
        <fullName evidence="1">Fungal lipase-type domain-containing protein</fullName>
    </recommendedName>
</protein>
<sequence length="93" mass="10659">MVIHGAVATMLTINLLIDIRPIECKKCISCITFDSAFVCDELCGKKSDENYKSHFQFYINHYDIVPYLLSIVCQEGERALKGGVKQFEEYEKC</sequence>
<evidence type="ECO:0000313" key="2">
    <source>
        <dbReference type="EMBL" id="CAF1661370.1"/>
    </source>
</evidence>
<gene>
    <name evidence="2" type="ORF">OVA965_LOCUS45306</name>
    <name evidence="3" type="ORF">TMI583_LOCUS48686</name>
</gene>
<comment type="caution">
    <text evidence="2">The sequence shown here is derived from an EMBL/GenBank/DDBJ whole genome shotgun (WGS) entry which is preliminary data.</text>
</comment>
<proteinExistence type="predicted"/>
<feature type="domain" description="Fungal lipase-type" evidence="1">
    <location>
        <begin position="5"/>
        <end position="68"/>
    </location>
</feature>
<dbReference type="Pfam" id="PF01764">
    <property type="entry name" value="Lipase_3"/>
    <property type="match status" value="1"/>
</dbReference>
<dbReference type="Proteomes" id="UP000682733">
    <property type="component" value="Unassembled WGS sequence"/>
</dbReference>
<evidence type="ECO:0000313" key="3">
    <source>
        <dbReference type="EMBL" id="CAF4519953.1"/>
    </source>
</evidence>
<reference evidence="2" key="1">
    <citation type="submission" date="2021-02" db="EMBL/GenBank/DDBJ databases">
        <authorList>
            <person name="Nowell W R."/>
        </authorList>
    </citation>
    <scope>NUCLEOTIDE SEQUENCE</scope>
</reference>
<dbReference type="EMBL" id="CAJNOK010070294">
    <property type="protein sequence ID" value="CAF1661370.1"/>
    <property type="molecule type" value="Genomic_DNA"/>
</dbReference>
<dbReference type="GO" id="GO:0006629">
    <property type="term" value="P:lipid metabolic process"/>
    <property type="evidence" value="ECO:0007669"/>
    <property type="project" value="InterPro"/>
</dbReference>
<dbReference type="EMBL" id="CAJOBA010100969">
    <property type="protein sequence ID" value="CAF4519953.1"/>
    <property type="molecule type" value="Genomic_DNA"/>
</dbReference>
<dbReference type="Proteomes" id="UP000677228">
    <property type="component" value="Unassembled WGS sequence"/>
</dbReference>
<evidence type="ECO:0000313" key="4">
    <source>
        <dbReference type="Proteomes" id="UP000677228"/>
    </source>
</evidence>
<dbReference type="AlphaFoldDB" id="A0A8S2GA36"/>
<evidence type="ECO:0000259" key="1">
    <source>
        <dbReference type="Pfam" id="PF01764"/>
    </source>
</evidence>
<organism evidence="2 4">
    <name type="scientific">Didymodactylos carnosus</name>
    <dbReference type="NCBI Taxonomy" id="1234261"/>
    <lineage>
        <taxon>Eukaryota</taxon>
        <taxon>Metazoa</taxon>
        <taxon>Spiralia</taxon>
        <taxon>Gnathifera</taxon>
        <taxon>Rotifera</taxon>
        <taxon>Eurotatoria</taxon>
        <taxon>Bdelloidea</taxon>
        <taxon>Philodinida</taxon>
        <taxon>Philodinidae</taxon>
        <taxon>Didymodactylos</taxon>
    </lineage>
</organism>
<accession>A0A8S2GA36</accession>
<dbReference type="InterPro" id="IPR002921">
    <property type="entry name" value="Fungal_lipase-type"/>
</dbReference>
<name>A0A8S2GA36_9BILA</name>